<dbReference type="GO" id="GO:0005524">
    <property type="term" value="F:ATP binding"/>
    <property type="evidence" value="ECO:0007669"/>
    <property type="project" value="InterPro"/>
</dbReference>
<dbReference type="VEuPathDB" id="FungiDB:HCDG_05457"/>
<proteinExistence type="predicted"/>
<evidence type="ECO:0000313" key="2">
    <source>
        <dbReference type="EMBL" id="EER40868.1"/>
    </source>
</evidence>
<dbReference type="PANTHER" id="PTHR46411:SF3">
    <property type="entry name" value="AAA+ ATPASE DOMAIN-CONTAINING PROTEIN"/>
    <property type="match status" value="1"/>
</dbReference>
<dbReference type="InterPro" id="IPR003959">
    <property type="entry name" value="ATPase_AAA_core"/>
</dbReference>
<feature type="domain" description="ATPase AAA-type core" evidence="1">
    <location>
        <begin position="1"/>
        <end position="115"/>
    </location>
</feature>
<gene>
    <name evidence="2" type="ORF">HCDG_05457</name>
</gene>
<dbReference type="PANTHER" id="PTHR46411">
    <property type="entry name" value="FAMILY ATPASE, PUTATIVE-RELATED"/>
    <property type="match status" value="1"/>
</dbReference>
<evidence type="ECO:0000313" key="3">
    <source>
        <dbReference type="Proteomes" id="UP000002624"/>
    </source>
</evidence>
<dbReference type="EMBL" id="GG692425">
    <property type="protein sequence ID" value="EER40868.1"/>
    <property type="molecule type" value="Genomic_DNA"/>
</dbReference>
<organism evidence="2 3">
    <name type="scientific">Ajellomyces capsulatus (strain H143)</name>
    <name type="common">Darling's disease fungus</name>
    <name type="synonym">Histoplasma capsulatum</name>
    <dbReference type="NCBI Taxonomy" id="544712"/>
    <lineage>
        <taxon>Eukaryota</taxon>
        <taxon>Fungi</taxon>
        <taxon>Dikarya</taxon>
        <taxon>Ascomycota</taxon>
        <taxon>Pezizomycotina</taxon>
        <taxon>Eurotiomycetes</taxon>
        <taxon>Eurotiomycetidae</taxon>
        <taxon>Onygenales</taxon>
        <taxon>Ajellomycetaceae</taxon>
        <taxon>Histoplasma</taxon>
    </lineage>
</organism>
<dbReference type="Pfam" id="PF00004">
    <property type="entry name" value="AAA"/>
    <property type="match status" value="1"/>
</dbReference>
<name>C6HGB7_AJECH</name>
<dbReference type="HOGENOM" id="CLU_144292_0_0_1"/>
<dbReference type="Proteomes" id="UP000002624">
    <property type="component" value="Unassembled WGS sequence"/>
</dbReference>
<accession>C6HGB7</accession>
<dbReference type="GO" id="GO:0016887">
    <property type="term" value="F:ATP hydrolysis activity"/>
    <property type="evidence" value="ECO:0007669"/>
    <property type="project" value="InterPro"/>
</dbReference>
<dbReference type="SUPFAM" id="SSF52540">
    <property type="entry name" value="P-loop containing nucleoside triphosphate hydrolases"/>
    <property type="match status" value="1"/>
</dbReference>
<protein>
    <recommendedName>
        <fullName evidence="1">ATPase AAA-type core domain-containing protein</fullName>
    </recommendedName>
</protein>
<reference evidence="3" key="1">
    <citation type="submission" date="2009-05" db="EMBL/GenBank/DDBJ databases">
        <title>The genome sequence of Ajellomyces capsulatus strain H143.</title>
        <authorList>
            <person name="Champion M."/>
            <person name="Cuomo C.A."/>
            <person name="Ma L.-J."/>
            <person name="Henn M.R."/>
            <person name="Sil A."/>
            <person name="Goldman B."/>
            <person name="Young S.K."/>
            <person name="Kodira C.D."/>
            <person name="Zeng Q."/>
            <person name="Koehrsen M."/>
            <person name="Alvarado L."/>
            <person name="Berlin A.M."/>
            <person name="Borenstein D."/>
            <person name="Chen Z."/>
            <person name="Engels R."/>
            <person name="Freedman E."/>
            <person name="Gellesch M."/>
            <person name="Goldberg J."/>
            <person name="Griggs A."/>
            <person name="Gujja S."/>
            <person name="Heiman D.I."/>
            <person name="Hepburn T.A."/>
            <person name="Howarth C."/>
            <person name="Jen D."/>
            <person name="Larson L."/>
            <person name="Lewis B."/>
            <person name="Mehta T."/>
            <person name="Park D."/>
            <person name="Pearson M."/>
            <person name="Roberts A."/>
            <person name="Saif S."/>
            <person name="Shea T.D."/>
            <person name="Shenoy N."/>
            <person name="Sisk P."/>
            <person name="Stolte C."/>
            <person name="Sykes S."/>
            <person name="Walk T."/>
            <person name="White J."/>
            <person name="Yandava C."/>
            <person name="Klein B."/>
            <person name="McEwen J.G."/>
            <person name="Puccia R."/>
            <person name="Goldman G.H."/>
            <person name="Felipe M.S."/>
            <person name="Nino-Vega G."/>
            <person name="San-Blas G."/>
            <person name="Taylor J.W."/>
            <person name="Mendoza L."/>
            <person name="Galagan J.E."/>
            <person name="Nusbaum C."/>
            <person name="Birren B.W."/>
        </authorList>
    </citation>
    <scope>NUCLEOTIDE SEQUENCE [LARGE SCALE GENOMIC DNA]</scope>
    <source>
        <strain evidence="3">H143</strain>
    </source>
</reference>
<dbReference type="Gene3D" id="3.40.50.300">
    <property type="entry name" value="P-loop containing nucleotide triphosphate hydrolases"/>
    <property type="match status" value="1"/>
</dbReference>
<dbReference type="OMA" id="CHKAMET"/>
<dbReference type="InterPro" id="IPR027417">
    <property type="entry name" value="P-loop_NTPase"/>
</dbReference>
<dbReference type="STRING" id="544712.C6HGB7"/>
<dbReference type="AlphaFoldDB" id="C6HGB7"/>
<sequence length="125" mass="14333">MLLYGCSDLGKTFTAEVLTEHLQYPLYKISAGELIGDRCLKNSVSNIFKTASHFNAILLVDEDDVFLHKCSVGGVHDHSVMIFLCKLEYFERVLFLTTNCVDEFDDAILSRIHYKLKYEALGWEF</sequence>
<evidence type="ECO:0000259" key="1">
    <source>
        <dbReference type="Pfam" id="PF00004"/>
    </source>
</evidence>